<dbReference type="EMBL" id="QWIJ01000177">
    <property type="protein sequence ID" value="RMX86247.1"/>
    <property type="molecule type" value="Genomic_DNA"/>
</dbReference>
<feature type="region of interest" description="Disordered" evidence="1">
    <location>
        <begin position="33"/>
        <end position="57"/>
    </location>
</feature>
<evidence type="ECO:0000256" key="1">
    <source>
        <dbReference type="SAM" id="MobiDB-lite"/>
    </source>
</evidence>
<reference evidence="2 3" key="1">
    <citation type="journal article" date="2018" name="BMC Genomics">
        <title>Genomic evidence for intraspecific hybridization in a clonal and extremely halotolerant yeast.</title>
        <authorList>
            <person name="Gostincar C."/>
            <person name="Stajich J.E."/>
            <person name="Zupancic J."/>
            <person name="Zalar P."/>
            <person name="Gunde-Cimerman N."/>
        </authorList>
    </citation>
    <scope>NUCLEOTIDE SEQUENCE [LARGE SCALE GENOMIC DNA]</scope>
    <source>
        <strain evidence="2 3">EXF-6656</strain>
    </source>
</reference>
<dbReference type="PANTHER" id="PTHR42070:SF1">
    <property type="entry name" value="FILAMENT ASSOCIATED PROTEIN, PUTATIVE (AFU_ORTHOLOGUE AFUA_8G06630)-RELATED"/>
    <property type="match status" value="1"/>
</dbReference>
<evidence type="ECO:0000313" key="3">
    <source>
        <dbReference type="Proteomes" id="UP000281245"/>
    </source>
</evidence>
<dbReference type="CDD" id="cd14688">
    <property type="entry name" value="bZIP_YAP"/>
    <property type="match status" value="1"/>
</dbReference>
<accession>A0A3M6X640</accession>
<organism evidence="2 3">
    <name type="scientific">Hortaea werneckii</name>
    <name type="common">Black yeast</name>
    <name type="synonym">Cladosporium werneckii</name>
    <dbReference type="NCBI Taxonomy" id="91943"/>
    <lineage>
        <taxon>Eukaryota</taxon>
        <taxon>Fungi</taxon>
        <taxon>Dikarya</taxon>
        <taxon>Ascomycota</taxon>
        <taxon>Pezizomycotina</taxon>
        <taxon>Dothideomycetes</taxon>
        <taxon>Dothideomycetidae</taxon>
        <taxon>Mycosphaerellales</taxon>
        <taxon>Teratosphaeriaceae</taxon>
        <taxon>Hortaea</taxon>
    </lineage>
</organism>
<protein>
    <recommendedName>
        <fullName evidence="4">BZIP domain-containing protein</fullName>
    </recommendedName>
</protein>
<evidence type="ECO:0008006" key="4">
    <source>
        <dbReference type="Google" id="ProtNLM"/>
    </source>
</evidence>
<comment type="caution">
    <text evidence="2">The sequence shown here is derived from an EMBL/GenBank/DDBJ whole genome shotgun (WGS) entry which is preliminary data.</text>
</comment>
<feature type="compositionally biased region" description="Low complexity" evidence="1">
    <location>
        <begin position="185"/>
        <end position="194"/>
    </location>
</feature>
<feature type="compositionally biased region" description="Polar residues" evidence="1">
    <location>
        <begin position="153"/>
        <end position="168"/>
    </location>
</feature>
<feature type="region of interest" description="Disordered" evidence="1">
    <location>
        <begin position="139"/>
        <end position="233"/>
    </location>
</feature>
<sequence length="356" mass="39379">MALVEKKERKSAYETRGYIEEGKVPQPCVAMTDEEQTSAQRTANLARIRDNQRRSRARRKEYLQELETKYRTCEQVGVEASAEIQSAARRVLDENKRLRQLLKQQGLSDAEIDGMQDDKADQMQYPNAASALEGMIGQRKACGSSDGGCGSGNTTPPQERNAAQTTIIPKSEPMSAPPQYMGNLQPAPRRSQPVQPQPPHLTPQHSAASNSQPYSNSPHSNSSSGVQTPTTAPFMQPLSIQNQTNQQHQPGLHRLPHDYSIDFNDTMGAWDAGQYQNGHIQHAQDGHWTEDQQFQGMHLPQREDSSSCFAAAGAIRTIKPDLGYELETELGCGDGADCVVPNARIFNMMDRYAEGV</sequence>
<name>A0A3M6X640_HORWE</name>
<gene>
    <name evidence="2" type="ORF">D0869_03224</name>
</gene>
<feature type="compositionally biased region" description="Low complexity" evidence="1">
    <location>
        <begin position="209"/>
        <end position="224"/>
    </location>
</feature>
<proteinExistence type="predicted"/>
<evidence type="ECO:0000313" key="2">
    <source>
        <dbReference type="EMBL" id="RMX86247.1"/>
    </source>
</evidence>
<dbReference type="PANTHER" id="PTHR42070">
    <property type="entry name" value="FILAMENT ASSOCIATED PROTEIN, PUTATIVE (AFU_ORTHOLOGUE AFUA_8G06630)-RELATED"/>
    <property type="match status" value="1"/>
</dbReference>
<dbReference type="OrthoDB" id="4505928at2759"/>
<dbReference type="Proteomes" id="UP000281245">
    <property type="component" value="Unassembled WGS sequence"/>
</dbReference>
<dbReference type="AlphaFoldDB" id="A0A3M6X640"/>
<dbReference type="VEuPathDB" id="FungiDB:BTJ68_12003"/>